<keyword evidence="1" id="KW-0472">Membrane</keyword>
<gene>
    <name evidence="2" type="ORF">METZ01_LOCUS73804</name>
</gene>
<sequence>MALAESRGAWRRFVFFVVCIAIGVGAMMTVKSFSSLI</sequence>
<name>A0A381TY75_9ZZZZ</name>
<keyword evidence="1" id="KW-0812">Transmembrane</keyword>
<reference evidence="2" key="1">
    <citation type="submission" date="2018-05" db="EMBL/GenBank/DDBJ databases">
        <authorList>
            <person name="Lanie J.A."/>
            <person name="Ng W.-L."/>
            <person name="Kazmierczak K.M."/>
            <person name="Andrzejewski T.M."/>
            <person name="Davidsen T.M."/>
            <person name="Wayne K.J."/>
            <person name="Tettelin H."/>
            <person name="Glass J.I."/>
            <person name="Rusch D."/>
            <person name="Podicherti R."/>
            <person name="Tsui H.-C.T."/>
            <person name="Winkler M.E."/>
        </authorList>
    </citation>
    <scope>NUCLEOTIDE SEQUENCE</scope>
</reference>
<dbReference type="EMBL" id="UINC01005377">
    <property type="protein sequence ID" value="SVA20950.1"/>
    <property type="molecule type" value="Genomic_DNA"/>
</dbReference>
<proteinExistence type="predicted"/>
<accession>A0A381TY75</accession>
<organism evidence="2">
    <name type="scientific">marine metagenome</name>
    <dbReference type="NCBI Taxonomy" id="408172"/>
    <lineage>
        <taxon>unclassified sequences</taxon>
        <taxon>metagenomes</taxon>
        <taxon>ecological metagenomes</taxon>
    </lineage>
</organism>
<protein>
    <submittedName>
        <fullName evidence="2">Uncharacterized protein</fullName>
    </submittedName>
</protein>
<dbReference type="AlphaFoldDB" id="A0A381TY75"/>
<feature type="non-terminal residue" evidence="2">
    <location>
        <position position="37"/>
    </location>
</feature>
<evidence type="ECO:0000256" key="1">
    <source>
        <dbReference type="SAM" id="Phobius"/>
    </source>
</evidence>
<evidence type="ECO:0000313" key="2">
    <source>
        <dbReference type="EMBL" id="SVA20950.1"/>
    </source>
</evidence>
<keyword evidence="1" id="KW-1133">Transmembrane helix</keyword>
<feature type="transmembrane region" description="Helical" evidence="1">
    <location>
        <begin position="12"/>
        <end position="30"/>
    </location>
</feature>